<evidence type="ECO:0000313" key="2">
    <source>
        <dbReference type="EMBL" id="OGG75161.1"/>
    </source>
</evidence>
<gene>
    <name evidence="2" type="ORF">A3A34_02300</name>
</gene>
<sequence>MLLVKTKIGPSKIHGIGLFADEFIPKGTIVWRFVPGKDEVRTKDEVEKLQEPKRSEILSLHHSYVSKQTGRYIYFGDHSGYFNHSNTPNVGTKYKKDVEEDINFSLCDITPDEEMTIDYRGFAAEGVDF</sequence>
<dbReference type="InterPro" id="IPR001214">
    <property type="entry name" value="SET_dom"/>
</dbReference>
<dbReference type="SUPFAM" id="SSF82199">
    <property type="entry name" value="SET domain"/>
    <property type="match status" value="1"/>
</dbReference>
<dbReference type="AlphaFoldDB" id="A0A1F6ENG1"/>
<organism evidence="2 3">
    <name type="scientific">Candidatus Kaiserbacteria bacterium RIFCSPLOWO2_01_FULL_50_24</name>
    <dbReference type="NCBI Taxonomy" id="1798507"/>
    <lineage>
        <taxon>Bacteria</taxon>
        <taxon>Candidatus Kaiseribacteriota</taxon>
    </lineage>
</organism>
<evidence type="ECO:0000259" key="1">
    <source>
        <dbReference type="PROSITE" id="PS50280"/>
    </source>
</evidence>
<proteinExistence type="predicted"/>
<accession>A0A1F6ENG1</accession>
<reference evidence="2 3" key="1">
    <citation type="journal article" date="2016" name="Nat. Commun.">
        <title>Thousands of microbial genomes shed light on interconnected biogeochemical processes in an aquifer system.</title>
        <authorList>
            <person name="Anantharaman K."/>
            <person name="Brown C.T."/>
            <person name="Hug L.A."/>
            <person name="Sharon I."/>
            <person name="Castelle C.J."/>
            <person name="Probst A.J."/>
            <person name="Thomas B.C."/>
            <person name="Singh A."/>
            <person name="Wilkins M.J."/>
            <person name="Karaoz U."/>
            <person name="Brodie E.L."/>
            <person name="Williams K.H."/>
            <person name="Hubbard S.S."/>
            <person name="Banfield J.F."/>
        </authorList>
    </citation>
    <scope>NUCLEOTIDE SEQUENCE [LARGE SCALE GENOMIC DNA]</scope>
</reference>
<evidence type="ECO:0000313" key="3">
    <source>
        <dbReference type="Proteomes" id="UP000178587"/>
    </source>
</evidence>
<protein>
    <recommendedName>
        <fullName evidence="1">SET domain-containing protein</fullName>
    </recommendedName>
</protein>
<dbReference type="Gene3D" id="2.170.270.10">
    <property type="entry name" value="SET domain"/>
    <property type="match status" value="1"/>
</dbReference>
<dbReference type="EMBL" id="MFLU01000007">
    <property type="protein sequence ID" value="OGG75161.1"/>
    <property type="molecule type" value="Genomic_DNA"/>
</dbReference>
<name>A0A1F6ENG1_9BACT</name>
<dbReference type="Proteomes" id="UP000178587">
    <property type="component" value="Unassembled WGS sequence"/>
</dbReference>
<feature type="domain" description="SET" evidence="1">
    <location>
        <begin position="4"/>
        <end position="120"/>
    </location>
</feature>
<dbReference type="PROSITE" id="PS50280">
    <property type="entry name" value="SET"/>
    <property type="match status" value="1"/>
</dbReference>
<dbReference type="STRING" id="1798507.A3A34_02300"/>
<dbReference type="Pfam" id="PF00856">
    <property type="entry name" value="SET"/>
    <property type="match status" value="1"/>
</dbReference>
<dbReference type="InterPro" id="IPR046341">
    <property type="entry name" value="SET_dom_sf"/>
</dbReference>
<comment type="caution">
    <text evidence="2">The sequence shown here is derived from an EMBL/GenBank/DDBJ whole genome shotgun (WGS) entry which is preliminary data.</text>
</comment>